<sequence length="284" mass="32699">MSSQTQPVINVSRAYSSVVKNTEYHAKREIPPSFWVVIKPKERITADETRKFIKENINPVKLGVGITRMTSSSDGTIIMQSTTKIDSEKIAKEINEKFHNSLSAEIGSKFRPRLIIYDIPQEVTKENVVEIIKEQNKEIIAENSYLQVRAVITNRVNKNRRNLIIEVDSGLRRSIVTNGLKIMFTVCRADDNYYVRRCYKCNRFHPGKQSECSNAVTCPQCMGSHDLKTCTANREVFKCINCFTFNERTRLNKKLDHNHSATDKDCPSLINRIDRLKSMIDYND</sequence>
<dbReference type="EMBL" id="WIXP02000005">
    <property type="protein sequence ID" value="KAF6210594.1"/>
    <property type="molecule type" value="Genomic_DNA"/>
</dbReference>
<keyword evidence="2" id="KW-1185">Reference proteome</keyword>
<evidence type="ECO:0000313" key="2">
    <source>
        <dbReference type="Proteomes" id="UP000466442"/>
    </source>
</evidence>
<name>A0A6A4JYB0_APOLU</name>
<evidence type="ECO:0000313" key="1">
    <source>
        <dbReference type="EMBL" id="KAF6210594.1"/>
    </source>
</evidence>
<dbReference type="Proteomes" id="UP000466442">
    <property type="component" value="Linkage Group LG5"/>
</dbReference>
<proteinExistence type="predicted"/>
<reference evidence="1" key="1">
    <citation type="journal article" date="2021" name="Mol. Ecol. Resour.">
        <title>Apolygus lucorum genome provides insights into omnivorousness and mesophyll feeding.</title>
        <authorList>
            <person name="Liu Y."/>
            <person name="Liu H."/>
            <person name="Wang H."/>
            <person name="Huang T."/>
            <person name="Liu B."/>
            <person name="Yang B."/>
            <person name="Yin L."/>
            <person name="Li B."/>
            <person name="Zhang Y."/>
            <person name="Zhang S."/>
            <person name="Jiang F."/>
            <person name="Zhang X."/>
            <person name="Ren Y."/>
            <person name="Wang B."/>
            <person name="Wang S."/>
            <person name="Lu Y."/>
            <person name="Wu K."/>
            <person name="Fan W."/>
            <person name="Wang G."/>
        </authorList>
    </citation>
    <scope>NUCLEOTIDE SEQUENCE</scope>
    <source>
        <strain evidence="1">12Hb</strain>
    </source>
</reference>
<evidence type="ECO:0008006" key="3">
    <source>
        <dbReference type="Google" id="ProtNLM"/>
    </source>
</evidence>
<accession>A0A6A4JYB0</accession>
<dbReference type="OrthoDB" id="6631058at2759"/>
<organism evidence="1 2">
    <name type="scientific">Apolygus lucorum</name>
    <name type="common">Small green plant bug</name>
    <name type="synonym">Lygocoris lucorum</name>
    <dbReference type="NCBI Taxonomy" id="248454"/>
    <lineage>
        <taxon>Eukaryota</taxon>
        <taxon>Metazoa</taxon>
        <taxon>Ecdysozoa</taxon>
        <taxon>Arthropoda</taxon>
        <taxon>Hexapoda</taxon>
        <taxon>Insecta</taxon>
        <taxon>Pterygota</taxon>
        <taxon>Neoptera</taxon>
        <taxon>Paraneoptera</taxon>
        <taxon>Hemiptera</taxon>
        <taxon>Heteroptera</taxon>
        <taxon>Panheteroptera</taxon>
        <taxon>Cimicomorpha</taxon>
        <taxon>Miridae</taxon>
        <taxon>Mirini</taxon>
        <taxon>Apolygus</taxon>
    </lineage>
</organism>
<dbReference type="AlphaFoldDB" id="A0A6A4JYB0"/>
<comment type="caution">
    <text evidence="1">The sequence shown here is derived from an EMBL/GenBank/DDBJ whole genome shotgun (WGS) entry which is preliminary data.</text>
</comment>
<protein>
    <recommendedName>
        <fullName evidence="3">Pre-C2HC domain-containing protein</fullName>
    </recommendedName>
</protein>
<gene>
    <name evidence="1" type="ORF">GE061_013700</name>
</gene>